<name>A0A6A3AFF6_HIBSY</name>
<dbReference type="InterPro" id="IPR001607">
    <property type="entry name" value="Znf_UBP"/>
</dbReference>
<dbReference type="GO" id="GO:0005737">
    <property type="term" value="C:cytoplasm"/>
    <property type="evidence" value="ECO:0007669"/>
    <property type="project" value="TreeGrafter"/>
</dbReference>
<keyword evidence="1" id="KW-0862">Zinc</keyword>
<dbReference type="Pfam" id="PF02148">
    <property type="entry name" value="zf-UBP"/>
    <property type="match status" value="1"/>
</dbReference>
<evidence type="ECO:0000259" key="4">
    <source>
        <dbReference type="PROSITE" id="PS50271"/>
    </source>
</evidence>
<dbReference type="SMART" id="SM00290">
    <property type="entry name" value="ZnF_UBP"/>
    <property type="match status" value="1"/>
</dbReference>
<dbReference type="Gene3D" id="3.30.40.10">
    <property type="entry name" value="Zinc/RING finger domain, C3HC4 (zinc finger)"/>
    <property type="match status" value="1"/>
</dbReference>
<dbReference type="PANTHER" id="PTHR24007">
    <property type="entry name" value="BRCA1-ASSOCIATED PROTEIN"/>
    <property type="match status" value="1"/>
</dbReference>
<dbReference type="PROSITE" id="PS50271">
    <property type="entry name" value="ZF_UBP"/>
    <property type="match status" value="1"/>
</dbReference>
<dbReference type="Pfam" id="PF07576">
    <property type="entry name" value="BRAP2"/>
    <property type="match status" value="1"/>
</dbReference>
<dbReference type="PROSITE" id="PS50089">
    <property type="entry name" value="ZF_RING_2"/>
    <property type="match status" value="1"/>
</dbReference>
<dbReference type="InterPro" id="IPR013083">
    <property type="entry name" value="Znf_RING/FYVE/PHD"/>
</dbReference>
<dbReference type="AlphaFoldDB" id="A0A6A3AFF6"/>
<evidence type="ECO:0000256" key="1">
    <source>
        <dbReference type="PROSITE-ProRule" id="PRU00502"/>
    </source>
</evidence>
<evidence type="ECO:0000313" key="6">
    <source>
        <dbReference type="Proteomes" id="UP000436088"/>
    </source>
</evidence>
<reference evidence="5" key="1">
    <citation type="submission" date="2019-09" db="EMBL/GenBank/DDBJ databases">
        <title>Draft genome information of white flower Hibiscus syriacus.</title>
        <authorList>
            <person name="Kim Y.-M."/>
        </authorList>
    </citation>
    <scope>NUCLEOTIDE SEQUENCE [LARGE SCALE GENOMIC DNA]</scope>
    <source>
        <strain evidence="5">YM2019G1</strain>
    </source>
</reference>
<dbReference type="GO" id="GO:0016567">
    <property type="term" value="P:protein ubiquitination"/>
    <property type="evidence" value="ECO:0007669"/>
    <property type="project" value="TreeGrafter"/>
</dbReference>
<comment type="caution">
    <text evidence="5">The sequence shown here is derived from an EMBL/GenBank/DDBJ whole genome shotgun (WGS) entry which is preliminary data.</text>
</comment>
<gene>
    <name evidence="5" type="ORF">F3Y22_tig00110540pilonHSYRG00014</name>
</gene>
<evidence type="ECO:0000313" key="5">
    <source>
        <dbReference type="EMBL" id="KAE8701569.1"/>
    </source>
</evidence>
<dbReference type="EMBL" id="VEPZ02001021">
    <property type="protein sequence ID" value="KAE8701569.1"/>
    <property type="molecule type" value="Genomic_DNA"/>
</dbReference>
<dbReference type="SUPFAM" id="SSF57850">
    <property type="entry name" value="RING/U-box"/>
    <property type="match status" value="1"/>
</dbReference>
<feature type="domain" description="RING-type" evidence="3">
    <location>
        <begin position="103"/>
        <end position="139"/>
    </location>
</feature>
<feature type="domain" description="UBP-type" evidence="4">
    <location>
        <begin position="133"/>
        <end position="226"/>
    </location>
</feature>
<dbReference type="FunFam" id="3.30.40.10:FF:000555">
    <property type="entry name" value="Zinc finger (Ubiquitin-hydrolase) domain-containing protein"/>
    <property type="match status" value="1"/>
</dbReference>
<dbReference type="Proteomes" id="UP000436088">
    <property type="component" value="Unassembled WGS sequence"/>
</dbReference>
<keyword evidence="1" id="KW-0479">Metal-binding</keyword>
<dbReference type="GO" id="GO:0007265">
    <property type="term" value="P:Ras protein signal transduction"/>
    <property type="evidence" value="ECO:0007669"/>
    <property type="project" value="TreeGrafter"/>
</dbReference>
<dbReference type="InterPro" id="IPR001841">
    <property type="entry name" value="Znf_RING"/>
</dbReference>
<organism evidence="5 6">
    <name type="scientific">Hibiscus syriacus</name>
    <name type="common">Rose of Sharon</name>
    <dbReference type="NCBI Taxonomy" id="106335"/>
    <lineage>
        <taxon>Eukaryota</taxon>
        <taxon>Viridiplantae</taxon>
        <taxon>Streptophyta</taxon>
        <taxon>Embryophyta</taxon>
        <taxon>Tracheophyta</taxon>
        <taxon>Spermatophyta</taxon>
        <taxon>Magnoliopsida</taxon>
        <taxon>eudicotyledons</taxon>
        <taxon>Gunneridae</taxon>
        <taxon>Pentapetalae</taxon>
        <taxon>rosids</taxon>
        <taxon>malvids</taxon>
        <taxon>Malvales</taxon>
        <taxon>Malvaceae</taxon>
        <taxon>Malvoideae</taxon>
        <taxon>Hibiscus</taxon>
    </lineage>
</organism>
<feature type="region of interest" description="Disordered" evidence="2">
    <location>
        <begin position="407"/>
        <end position="431"/>
    </location>
</feature>
<accession>A0A6A3AFF6</accession>
<keyword evidence="1" id="KW-0863">Zinc-finger</keyword>
<evidence type="ECO:0000259" key="3">
    <source>
        <dbReference type="PROSITE" id="PS50089"/>
    </source>
</evidence>
<keyword evidence="6" id="KW-1185">Reference proteome</keyword>
<evidence type="ECO:0000256" key="2">
    <source>
        <dbReference type="SAM" id="MobiDB-lite"/>
    </source>
</evidence>
<proteinExistence type="predicted"/>
<dbReference type="GO" id="GO:0008270">
    <property type="term" value="F:zinc ion binding"/>
    <property type="evidence" value="ECO:0007669"/>
    <property type="project" value="UniProtKB-KW"/>
</dbReference>
<dbReference type="InterPro" id="IPR011422">
    <property type="entry name" value="BRAP2/ETP1_RRM"/>
</dbReference>
<dbReference type="PANTHER" id="PTHR24007:SF10">
    <property type="entry name" value="BRAP2 RING ZNF UBP DOMAIN-CONTAINING PROTEIN 1"/>
    <property type="match status" value="1"/>
</dbReference>
<protein>
    <submittedName>
        <fullName evidence="5">Topless-related protein 4-like</fullName>
    </submittedName>
</protein>
<sequence>MFVSFLPSLLSAQSTKMARFAPEICEKGLQKKRNDEIEDKYSVLIELVNQSAVDTFYFSLNGKRFSPAEAELCHILFMHSDEYTELSEIASTPPEGFAALPTCPICLDTSGILGTFCDHSFPCRSCTSKWTYMSCTVCQFCQQQDENPVCSVCGSGENLWICLICGFMGCRRYKEGHAVRHWKDTQHRYSLELISQQIWDYVGDGHVHRLDHSRVDGKLVEMNSRCTSIEGTCRSCGCADDSGINEVIYSSKVGAVYTMVNYGYLNLADRKARYIVFDEFSRLLATELEKQRQNYESMLAEAKSKREYDCRSRGEGCDIGNEGHPEEASESRLMDEKILDLEEQIRDLKVYIEAQKTLDMTDSDGIRGEREASESRLMDEKILDLEEQIRDLKVYIEAQKTLDMTDSDGIRGGTVLPVPPTQSSSANRGTEIESKTELGKCTSCFCIVNRFSKSS</sequence>
<dbReference type="GO" id="GO:0061630">
    <property type="term" value="F:ubiquitin protein ligase activity"/>
    <property type="evidence" value="ECO:0007669"/>
    <property type="project" value="TreeGrafter"/>
</dbReference>